<keyword evidence="2" id="KW-1185">Reference proteome</keyword>
<reference evidence="3" key="1">
    <citation type="submission" date="2016-06" db="UniProtKB">
        <authorList>
            <consortium name="WormBaseParasite"/>
        </authorList>
    </citation>
    <scope>IDENTIFICATION</scope>
</reference>
<evidence type="ECO:0000313" key="2">
    <source>
        <dbReference type="Proteomes" id="UP000279833"/>
    </source>
</evidence>
<dbReference type="WBParaSite" id="SCUD_0000026901-mRNA-1">
    <property type="protein sequence ID" value="SCUD_0000026901-mRNA-1"/>
    <property type="gene ID" value="SCUD_0000026901"/>
</dbReference>
<dbReference type="Proteomes" id="UP000279833">
    <property type="component" value="Unassembled WGS sequence"/>
</dbReference>
<reference evidence="1 2" key="2">
    <citation type="submission" date="2018-11" db="EMBL/GenBank/DDBJ databases">
        <authorList>
            <consortium name="Pathogen Informatics"/>
        </authorList>
    </citation>
    <scope>NUCLEOTIDE SEQUENCE [LARGE SCALE GENOMIC DNA]</scope>
    <source>
        <strain evidence="1">Dakar</strain>
        <strain evidence="2">Dakar, Senegal</strain>
    </source>
</reference>
<gene>
    <name evidence="1" type="ORF">SCUD_LOCUS270</name>
</gene>
<dbReference type="EMBL" id="UZAK01000156">
    <property type="protein sequence ID" value="VDO60512.1"/>
    <property type="molecule type" value="Genomic_DNA"/>
</dbReference>
<name>A0A183JC63_9TREM</name>
<proteinExistence type="predicted"/>
<sequence>MTIYFITKVKCTDLTWANLTRKTSQACISNMCT</sequence>
<evidence type="ECO:0000313" key="1">
    <source>
        <dbReference type="EMBL" id="VDO60512.1"/>
    </source>
</evidence>
<organism evidence="3">
    <name type="scientific">Schistosoma curassoni</name>
    <dbReference type="NCBI Taxonomy" id="6186"/>
    <lineage>
        <taxon>Eukaryota</taxon>
        <taxon>Metazoa</taxon>
        <taxon>Spiralia</taxon>
        <taxon>Lophotrochozoa</taxon>
        <taxon>Platyhelminthes</taxon>
        <taxon>Trematoda</taxon>
        <taxon>Digenea</taxon>
        <taxon>Strigeidida</taxon>
        <taxon>Schistosomatoidea</taxon>
        <taxon>Schistosomatidae</taxon>
        <taxon>Schistosoma</taxon>
    </lineage>
</organism>
<evidence type="ECO:0000313" key="3">
    <source>
        <dbReference type="WBParaSite" id="SCUD_0000026901-mRNA-1"/>
    </source>
</evidence>
<dbReference type="AlphaFoldDB" id="A0A183JC63"/>
<protein>
    <submittedName>
        <fullName evidence="1 3">Uncharacterized protein</fullName>
    </submittedName>
</protein>
<accession>A0A183JC63</accession>